<comment type="caution">
    <text evidence="11">The sequence shown here is derived from an EMBL/GenBank/DDBJ whole genome shotgun (WGS) entry which is preliminary data.</text>
</comment>
<dbReference type="PANTHER" id="PTHR42718">
    <property type="entry name" value="MAJOR FACILITATOR SUPERFAMILY MULTIDRUG TRANSPORTER MFSC"/>
    <property type="match status" value="1"/>
</dbReference>
<evidence type="ECO:0000259" key="10">
    <source>
        <dbReference type="PROSITE" id="PS50850"/>
    </source>
</evidence>
<keyword evidence="2" id="KW-0813">Transport</keyword>
<dbReference type="AlphaFoldDB" id="A0A4D4LLN1"/>
<feature type="transmembrane region" description="Helical" evidence="9">
    <location>
        <begin position="229"/>
        <end position="246"/>
    </location>
</feature>
<feature type="compositionally biased region" description="Basic and acidic residues" evidence="8">
    <location>
        <begin position="478"/>
        <end position="492"/>
    </location>
</feature>
<keyword evidence="6 9" id="KW-0472">Membrane</keyword>
<feature type="transmembrane region" description="Helical" evidence="9">
    <location>
        <begin position="306"/>
        <end position="325"/>
    </location>
</feature>
<keyword evidence="7" id="KW-0046">Antibiotic resistance</keyword>
<feature type="transmembrane region" description="Helical" evidence="9">
    <location>
        <begin position="136"/>
        <end position="158"/>
    </location>
</feature>
<evidence type="ECO:0000256" key="9">
    <source>
        <dbReference type="SAM" id="Phobius"/>
    </source>
</evidence>
<feature type="transmembrane region" description="Helical" evidence="9">
    <location>
        <begin position="47"/>
        <end position="67"/>
    </location>
</feature>
<evidence type="ECO:0000256" key="4">
    <source>
        <dbReference type="ARBA" id="ARBA00022692"/>
    </source>
</evidence>
<comment type="subcellular location">
    <subcellularLocation>
        <location evidence="1">Cell membrane</location>
        <topology evidence="1">Multi-pass membrane protein</topology>
    </subcellularLocation>
</comment>
<accession>A0A4D4LLN1</accession>
<evidence type="ECO:0000256" key="5">
    <source>
        <dbReference type="ARBA" id="ARBA00022989"/>
    </source>
</evidence>
<feature type="region of interest" description="Disordered" evidence="8">
    <location>
        <begin position="468"/>
        <end position="492"/>
    </location>
</feature>
<evidence type="ECO:0000313" key="11">
    <source>
        <dbReference type="EMBL" id="GDY60206.1"/>
    </source>
</evidence>
<feature type="transmembrane region" description="Helical" evidence="9">
    <location>
        <begin position="346"/>
        <end position="363"/>
    </location>
</feature>
<dbReference type="EMBL" id="BJHW01000002">
    <property type="protein sequence ID" value="GDY60206.1"/>
    <property type="molecule type" value="Genomic_DNA"/>
</dbReference>
<feature type="domain" description="Major facilitator superfamily (MFS) profile" evidence="10">
    <location>
        <begin position="12"/>
        <end position="469"/>
    </location>
</feature>
<feature type="transmembrane region" description="Helical" evidence="9">
    <location>
        <begin position="12"/>
        <end position="35"/>
    </location>
</feature>
<gene>
    <name evidence="11" type="ORF">SVIO_108290</name>
</gene>
<dbReference type="InterPro" id="IPR020846">
    <property type="entry name" value="MFS_dom"/>
</dbReference>
<dbReference type="Proteomes" id="UP000301309">
    <property type="component" value="Unassembled WGS sequence"/>
</dbReference>
<dbReference type="CDD" id="cd17504">
    <property type="entry name" value="MFS_MMR_MDR_like"/>
    <property type="match status" value="1"/>
</dbReference>
<dbReference type="Pfam" id="PF07690">
    <property type="entry name" value="MFS_1"/>
    <property type="match status" value="2"/>
</dbReference>
<feature type="transmembrane region" description="Helical" evidence="9">
    <location>
        <begin position="267"/>
        <end position="286"/>
    </location>
</feature>
<feature type="transmembrane region" description="Helical" evidence="9">
    <location>
        <begin position="369"/>
        <end position="388"/>
    </location>
</feature>
<keyword evidence="5 9" id="KW-1133">Transmembrane helix</keyword>
<evidence type="ECO:0000256" key="8">
    <source>
        <dbReference type="SAM" id="MobiDB-lite"/>
    </source>
</evidence>
<keyword evidence="12" id="KW-1185">Reference proteome</keyword>
<evidence type="ECO:0000256" key="1">
    <source>
        <dbReference type="ARBA" id="ARBA00004651"/>
    </source>
</evidence>
<evidence type="ECO:0000256" key="6">
    <source>
        <dbReference type="ARBA" id="ARBA00023136"/>
    </source>
</evidence>
<dbReference type="PANTHER" id="PTHR42718:SF46">
    <property type="entry name" value="BLR6921 PROTEIN"/>
    <property type="match status" value="1"/>
</dbReference>
<dbReference type="Gene3D" id="1.20.1250.20">
    <property type="entry name" value="MFS general substrate transporter like domains"/>
    <property type="match status" value="1"/>
</dbReference>
<evidence type="ECO:0000256" key="3">
    <source>
        <dbReference type="ARBA" id="ARBA00022475"/>
    </source>
</evidence>
<reference evidence="11 12" key="1">
    <citation type="journal article" date="2020" name="Int. J. Syst. Evol. Microbiol.">
        <title>Reclassification of Streptomyces castelarensis and Streptomyces sporoclivatus as later heterotypic synonyms of Streptomyces antimycoticus.</title>
        <authorList>
            <person name="Komaki H."/>
            <person name="Tamura T."/>
        </authorList>
    </citation>
    <scope>NUCLEOTIDE SEQUENCE [LARGE SCALE GENOMIC DNA]</scope>
    <source>
        <strain evidence="11 12">NBRC 13459</strain>
    </source>
</reference>
<dbReference type="InterPro" id="IPR011701">
    <property type="entry name" value="MFS"/>
</dbReference>
<keyword evidence="4 9" id="KW-0812">Transmembrane</keyword>
<proteinExistence type="predicted"/>
<organism evidence="11 12">
    <name type="scientific">Streptomyces violaceusniger</name>
    <dbReference type="NCBI Taxonomy" id="68280"/>
    <lineage>
        <taxon>Bacteria</taxon>
        <taxon>Bacillati</taxon>
        <taxon>Actinomycetota</taxon>
        <taxon>Actinomycetes</taxon>
        <taxon>Kitasatosporales</taxon>
        <taxon>Streptomycetaceae</taxon>
        <taxon>Streptomyces</taxon>
        <taxon>Streptomyces violaceusniger group</taxon>
    </lineage>
</organism>
<dbReference type="PROSITE" id="PS50850">
    <property type="entry name" value="MFS"/>
    <property type="match status" value="1"/>
</dbReference>
<evidence type="ECO:0000313" key="12">
    <source>
        <dbReference type="Proteomes" id="UP000301309"/>
    </source>
</evidence>
<dbReference type="RefSeq" id="WP_137982108.1">
    <property type="nucleotide sequence ID" value="NZ_BAAASO010000033.1"/>
</dbReference>
<evidence type="ECO:0000256" key="2">
    <source>
        <dbReference type="ARBA" id="ARBA00022448"/>
    </source>
</evidence>
<dbReference type="OrthoDB" id="4484751at2"/>
<dbReference type="GO" id="GO:0005886">
    <property type="term" value="C:plasma membrane"/>
    <property type="evidence" value="ECO:0007669"/>
    <property type="project" value="UniProtKB-SubCell"/>
</dbReference>
<dbReference type="GO" id="GO:0046677">
    <property type="term" value="P:response to antibiotic"/>
    <property type="evidence" value="ECO:0007669"/>
    <property type="project" value="UniProtKB-KW"/>
</dbReference>
<dbReference type="SUPFAM" id="SSF103473">
    <property type="entry name" value="MFS general substrate transporter"/>
    <property type="match status" value="1"/>
</dbReference>
<protein>
    <submittedName>
        <fullName evidence="11">MFS transporter</fullName>
    </submittedName>
</protein>
<dbReference type="InterPro" id="IPR036259">
    <property type="entry name" value="MFS_trans_sf"/>
</dbReference>
<sequence length="492" mass="50671">MTAPASRSGAKPLVALILAVLSYSLVQTMLVPTLGSLQRELRTTPAAASWAVLSATLLTSAILTPLISRLGDSHGKRRVLVTTLLIHLLGILGAALAWNIASLIAFRAVQGVSLALLPLALGLIREALPPERVAFGLGLTSGLVAGAAGAGLLCGGLIIDHASWRWLFAASAILVSVALAAVLRYVPESRKAAPAPLDVTGAVLLGLGLLCVLLALTEGPAWGWSSGRVLGLFVGGAVVSGVFLWWERRVRYPLIDPDLLLGRTIARIHLGAFLLGATQFVFYVLIPKLAELPVGLPPHSARLVDYGFGASVTVAGLILLPGTLLGLPASSTIGRVETRLGPRAPLALGLGISAVGGALLALFHAHEWQAVVCYAVIGTGFGFAMAALPKLIHDVTPPTATATANGINTVARTVGGAVGSQLATAILASRTISGTKLPQPSGFTSAFWSATAIAMIGTLITLIDRNHSGGSASKGRKTPLEPKETPEEAARH</sequence>
<dbReference type="Gene3D" id="1.20.1720.10">
    <property type="entry name" value="Multidrug resistance protein D"/>
    <property type="match status" value="1"/>
</dbReference>
<feature type="transmembrane region" description="Helical" evidence="9">
    <location>
        <begin position="79"/>
        <end position="98"/>
    </location>
</feature>
<keyword evidence="3" id="KW-1003">Cell membrane</keyword>
<evidence type="ECO:0000256" key="7">
    <source>
        <dbReference type="ARBA" id="ARBA00023251"/>
    </source>
</evidence>
<name>A0A4D4LLN1_STRVO</name>
<feature type="transmembrane region" description="Helical" evidence="9">
    <location>
        <begin position="195"/>
        <end position="217"/>
    </location>
</feature>
<dbReference type="GO" id="GO:0022857">
    <property type="term" value="F:transmembrane transporter activity"/>
    <property type="evidence" value="ECO:0007669"/>
    <property type="project" value="InterPro"/>
</dbReference>
<feature type="transmembrane region" description="Helical" evidence="9">
    <location>
        <begin position="164"/>
        <end position="183"/>
    </location>
</feature>